<evidence type="ECO:0000256" key="1">
    <source>
        <dbReference type="SAM" id="Coils"/>
    </source>
</evidence>
<comment type="caution">
    <text evidence="2">The sequence shown here is derived from an EMBL/GenBank/DDBJ whole genome shotgun (WGS) entry which is preliminary data.</text>
</comment>
<evidence type="ECO:0000313" key="2">
    <source>
        <dbReference type="EMBL" id="PWZ45118.1"/>
    </source>
</evidence>
<dbReference type="AlphaFoldDB" id="A0A3L6GA18"/>
<dbReference type="EMBL" id="NCVQ01000002">
    <property type="protein sequence ID" value="PWZ45118.1"/>
    <property type="molecule type" value="Genomic_DNA"/>
</dbReference>
<feature type="coiled-coil region" evidence="1">
    <location>
        <begin position="47"/>
        <end position="159"/>
    </location>
</feature>
<protein>
    <recommendedName>
        <fullName evidence="3">Myosin heavy chain-related</fullName>
    </recommendedName>
</protein>
<gene>
    <name evidence="2" type="ORF">Zm00014a_021468</name>
</gene>
<name>A0A3L6GA18_MAIZE</name>
<keyword evidence="1" id="KW-0175">Coiled coil</keyword>
<organism evidence="2">
    <name type="scientific">Zea mays</name>
    <name type="common">Maize</name>
    <dbReference type="NCBI Taxonomy" id="4577"/>
    <lineage>
        <taxon>Eukaryota</taxon>
        <taxon>Viridiplantae</taxon>
        <taxon>Streptophyta</taxon>
        <taxon>Embryophyta</taxon>
        <taxon>Tracheophyta</taxon>
        <taxon>Spermatophyta</taxon>
        <taxon>Magnoliopsida</taxon>
        <taxon>Liliopsida</taxon>
        <taxon>Poales</taxon>
        <taxon>Poaceae</taxon>
        <taxon>PACMAD clade</taxon>
        <taxon>Panicoideae</taxon>
        <taxon>Andropogonodae</taxon>
        <taxon>Andropogoneae</taxon>
        <taxon>Tripsacinae</taxon>
        <taxon>Zea</taxon>
    </lineage>
</organism>
<evidence type="ECO:0008006" key="3">
    <source>
        <dbReference type="Google" id="ProtNLM"/>
    </source>
</evidence>
<reference evidence="2" key="1">
    <citation type="journal article" date="2018" name="Nat. Genet.">
        <title>Extensive intraspecific gene order and gene structural variations between Mo17 and other maize genomes.</title>
        <authorList>
            <person name="Sun S."/>
            <person name="Zhou Y."/>
            <person name="Chen J."/>
            <person name="Shi J."/>
            <person name="Zhao H."/>
            <person name="Zhao H."/>
            <person name="Song W."/>
            <person name="Zhang M."/>
            <person name="Cui Y."/>
            <person name="Dong X."/>
            <person name="Liu H."/>
            <person name="Ma X."/>
            <person name="Jiao Y."/>
            <person name="Wang B."/>
            <person name="Wei X."/>
            <person name="Stein J.C."/>
            <person name="Glaubitz J.C."/>
            <person name="Lu F."/>
            <person name="Yu G."/>
            <person name="Liang C."/>
            <person name="Fengler K."/>
            <person name="Li B."/>
            <person name="Rafalski A."/>
            <person name="Schnable P.S."/>
            <person name="Ware D.H."/>
            <person name="Buckler E.S."/>
            <person name="Lai J."/>
        </authorList>
    </citation>
    <scope>NUCLEOTIDE SEQUENCE [LARGE SCALE GENOMIC DNA]</scope>
    <source>
        <tissue evidence="2">Seedling</tissue>
    </source>
</reference>
<sequence>MHPSQKTKLDLDLGKREESRIAEQNLEFKTKNDVTKNDVIETLNMIVKEKSQKITTMQNEVTSLEAKGSLAAEEQASKANALAIELEKQTEKLKKDITKQKIKKEALEARAGNADKKVQELNMKLEKLQRTSSDQKRRIQKTGHALKAAEDELMKAQLETTTKVKQLRELSCSNCESVMELHRIVNSCSD</sequence>
<dbReference type="Proteomes" id="UP000251960">
    <property type="component" value="Chromosome 10"/>
</dbReference>
<dbReference type="PANTHER" id="PTHR34360">
    <property type="entry name" value="OS08G0519400 PROTEIN"/>
    <property type="match status" value="1"/>
</dbReference>
<accession>A0A3L6GA18</accession>
<dbReference type="PANTHER" id="PTHR34360:SF4">
    <property type="entry name" value="OS09G0497700 PROTEIN"/>
    <property type="match status" value="1"/>
</dbReference>
<proteinExistence type="predicted"/>